<accession>A0A1D7XF84</accession>
<sequence length="93" mass="10567">MELVQELYNALGAKGKDWPEHALIAIRDSDGEIKFSSVSKEHIVETKLGIYMRGTYCLFNTRMVEAPVIEDGTKDCPTIVTKSEYEKFFYAKA</sequence>
<evidence type="ECO:0000313" key="2">
    <source>
        <dbReference type="Proteomes" id="UP000225358"/>
    </source>
</evidence>
<organism evidence="1 2">
    <name type="scientific">Escherichia phage ESCO13</name>
    <dbReference type="NCBI Taxonomy" id="1881104"/>
    <lineage>
        <taxon>Viruses</taxon>
        <taxon>Duplodnaviria</taxon>
        <taxon>Heunggongvirae</taxon>
        <taxon>Uroviricota</taxon>
        <taxon>Caudoviricetes</taxon>
        <taxon>Stephanstirmvirinae</taxon>
        <taxon>Phapecoctavirus</taxon>
        <taxon>Phapecoctavirus ESCO13</taxon>
    </lineage>
</organism>
<name>A0A1D7XF84_9CAUD</name>
<evidence type="ECO:0000313" key="1">
    <source>
        <dbReference type="EMBL" id="AOQ27186.1"/>
    </source>
</evidence>
<keyword evidence="2" id="KW-1185">Reference proteome</keyword>
<protein>
    <submittedName>
        <fullName evidence="1">Uncharacterized protein</fullName>
    </submittedName>
</protein>
<proteinExistence type="predicted"/>
<dbReference type="EMBL" id="KX552041">
    <property type="protein sequence ID" value="AOQ27186.1"/>
    <property type="molecule type" value="Genomic_DNA"/>
</dbReference>
<dbReference type="Proteomes" id="UP000225358">
    <property type="component" value="Segment"/>
</dbReference>
<reference evidence="1" key="1">
    <citation type="submission" date="2017-02" db="EMBL/GenBank/DDBJ databases">
        <title>Complete genome sequence of two Escherichia coli phages, vB_EcoM_ ESCO5 and vB_EcoM_ESCO13, which are related to phAPEC8.</title>
        <authorList>
            <person name="Trotereau A."/>
            <person name="Gonnet M."/>
            <person name="Viardot A."/>
            <person name="Lalmanach A.-C."/>
            <person name="Guabiraba R."/>
            <person name="Chanteloup N."/>
            <person name="Schouler C."/>
        </authorList>
    </citation>
    <scope>NUCLEOTIDE SEQUENCE [LARGE SCALE GENOMIC DNA]</scope>
</reference>
<gene>
    <name evidence="1" type="ORF">ESCO13_00070</name>
</gene>